<comment type="caution">
    <text evidence="3">The sequence shown here is derived from an EMBL/GenBank/DDBJ whole genome shotgun (WGS) entry which is preliminary data.</text>
</comment>
<dbReference type="EMBL" id="BLKX01000001">
    <property type="protein sequence ID" value="GFG82300.1"/>
    <property type="molecule type" value="Genomic_DNA"/>
</dbReference>
<reference evidence="3 4" key="1">
    <citation type="journal article" date="2019" name="Emerg. Microbes Infect.">
        <title>Comprehensive subspecies identification of 175 nontuberculous mycobacteria species based on 7547 genomic profiles.</title>
        <authorList>
            <person name="Matsumoto Y."/>
            <person name="Kinjo T."/>
            <person name="Motooka D."/>
            <person name="Nabeya D."/>
            <person name="Jung N."/>
            <person name="Uechi K."/>
            <person name="Horii T."/>
            <person name="Iida T."/>
            <person name="Fujita J."/>
            <person name="Nakamura S."/>
        </authorList>
    </citation>
    <scope>NUCLEOTIDE SEQUENCE [LARGE SCALE GENOMIC DNA]</scope>
    <source>
        <strain evidence="3 4">JCM 18565</strain>
    </source>
</reference>
<sequence>MVSRMGLDEAPGKSSKSAGRPLGATGDTVRRNIRDIRDRKGISGPELSSRLDNLHRPIPPLGIHRIESGQRRVDVDDLVAIALALDVSPVSLLMPHAVEATERVRITGIKNALEAEQVWEWLTANLSLRGRDEFMQFLNEAWPAWKVGPLNEAAAAAFEEQKQQLERQRQKRGDD</sequence>
<dbReference type="InterPro" id="IPR010982">
    <property type="entry name" value="Lambda_DNA-bd_dom_sf"/>
</dbReference>
<dbReference type="Pfam" id="PF01381">
    <property type="entry name" value="HTH_3"/>
    <property type="match status" value="1"/>
</dbReference>
<gene>
    <name evidence="3" type="ORF">MPRG_55760</name>
</gene>
<dbReference type="Gene3D" id="1.10.260.40">
    <property type="entry name" value="lambda repressor-like DNA-binding domains"/>
    <property type="match status" value="1"/>
</dbReference>
<evidence type="ECO:0000259" key="2">
    <source>
        <dbReference type="PROSITE" id="PS50943"/>
    </source>
</evidence>
<accession>A0ABQ1CCW3</accession>
<name>A0ABQ1CCW3_9MYCO</name>
<feature type="domain" description="HTH cro/C1-type" evidence="2">
    <location>
        <begin position="63"/>
        <end position="92"/>
    </location>
</feature>
<evidence type="ECO:0000313" key="3">
    <source>
        <dbReference type="EMBL" id="GFG82300.1"/>
    </source>
</evidence>
<evidence type="ECO:0000256" key="1">
    <source>
        <dbReference type="SAM" id="MobiDB-lite"/>
    </source>
</evidence>
<dbReference type="SUPFAM" id="SSF47413">
    <property type="entry name" value="lambda repressor-like DNA-binding domains"/>
    <property type="match status" value="1"/>
</dbReference>
<organism evidence="3 4">
    <name type="scientific">Mycobacterium paragordonae</name>
    <dbReference type="NCBI Taxonomy" id="1389713"/>
    <lineage>
        <taxon>Bacteria</taxon>
        <taxon>Bacillati</taxon>
        <taxon>Actinomycetota</taxon>
        <taxon>Actinomycetes</taxon>
        <taxon>Mycobacteriales</taxon>
        <taxon>Mycobacteriaceae</taxon>
        <taxon>Mycobacterium</taxon>
    </lineage>
</organism>
<protein>
    <recommendedName>
        <fullName evidence="2">HTH cro/C1-type domain-containing protein</fullName>
    </recommendedName>
</protein>
<dbReference type="CDD" id="cd00093">
    <property type="entry name" value="HTH_XRE"/>
    <property type="match status" value="1"/>
</dbReference>
<feature type="compositionally biased region" description="Basic and acidic residues" evidence="1">
    <location>
        <begin position="1"/>
        <end position="11"/>
    </location>
</feature>
<keyword evidence="4" id="KW-1185">Reference proteome</keyword>
<dbReference type="SMART" id="SM00530">
    <property type="entry name" value="HTH_XRE"/>
    <property type="match status" value="1"/>
</dbReference>
<dbReference type="PROSITE" id="PS50943">
    <property type="entry name" value="HTH_CROC1"/>
    <property type="match status" value="1"/>
</dbReference>
<feature type="region of interest" description="Disordered" evidence="1">
    <location>
        <begin position="1"/>
        <end position="35"/>
    </location>
</feature>
<proteinExistence type="predicted"/>
<dbReference type="InterPro" id="IPR001387">
    <property type="entry name" value="Cro/C1-type_HTH"/>
</dbReference>
<evidence type="ECO:0000313" key="4">
    <source>
        <dbReference type="Proteomes" id="UP000465240"/>
    </source>
</evidence>
<dbReference type="Proteomes" id="UP000465240">
    <property type="component" value="Unassembled WGS sequence"/>
</dbReference>
<dbReference type="RefSeq" id="WP_120791140.1">
    <property type="nucleotide sequence ID" value="NZ_BLKX01000001.1"/>
</dbReference>